<dbReference type="Pfam" id="PF13349">
    <property type="entry name" value="DUF4097"/>
    <property type="match status" value="1"/>
</dbReference>
<comment type="caution">
    <text evidence="2">The sequence shown here is derived from an EMBL/GenBank/DDBJ whole genome shotgun (WGS) entry which is preliminary data.</text>
</comment>
<sequence length="317" mass="33159">MRNWIVIGLILLVVGLIGTFGTFGTKGDFSFGTEKVDRQQTISGDGVRNIEIDTGSVDVKVVPGAGDEVKASLTGRASKKYLDKLELKLAKEGDTLKVSFKDHLGFRIGFNILNVNLKLEVPQRQYASLKLDSGSGDNEVGGIQADAVVLDGGSGDMDLNGLRSKTITVSIGSGNLNASDVKADDGMKVKAGSGDVRIDGLTSKLIDVDLSSGNVNVADADAELKLETGSGDITVEQQTISRPAALRTGSGDVEYMTDEQPADAEISFSTGSGDLDNDWDGVKGMTDDDGVHHLVFGGGSVPVQVHTGSGDLDVGKR</sequence>
<name>A0ABW9XXR9_9BACL</name>
<dbReference type="Proteomes" id="UP000665561">
    <property type="component" value="Unassembled WGS sequence"/>
</dbReference>
<keyword evidence="3" id="KW-1185">Reference proteome</keyword>
<dbReference type="RefSeq" id="WP_161746514.1">
    <property type="nucleotide sequence ID" value="NZ_JAAAMV010000028.1"/>
</dbReference>
<organism evidence="2 3">
    <name type="scientific">Paenibacillus glycinis</name>
    <dbReference type="NCBI Taxonomy" id="2697035"/>
    <lineage>
        <taxon>Bacteria</taxon>
        <taxon>Bacillati</taxon>
        <taxon>Bacillota</taxon>
        <taxon>Bacilli</taxon>
        <taxon>Bacillales</taxon>
        <taxon>Paenibacillaceae</taxon>
        <taxon>Paenibacillus</taxon>
    </lineage>
</organism>
<evidence type="ECO:0000313" key="3">
    <source>
        <dbReference type="Proteomes" id="UP000665561"/>
    </source>
</evidence>
<protein>
    <submittedName>
        <fullName evidence="2">DUF4097 family beta strand repeat protein</fullName>
    </submittedName>
</protein>
<accession>A0ABW9XXR9</accession>
<proteinExistence type="predicted"/>
<evidence type="ECO:0000259" key="1">
    <source>
        <dbReference type="Pfam" id="PF13349"/>
    </source>
</evidence>
<gene>
    <name evidence="2" type="ORF">GT019_26755</name>
</gene>
<evidence type="ECO:0000313" key="2">
    <source>
        <dbReference type="EMBL" id="NBD27489.1"/>
    </source>
</evidence>
<reference evidence="2 3" key="1">
    <citation type="submission" date="2020-01" db="EMBL/GenBank/DDBJ databases">
        <title>Paenibacillus soybeanensis sp. nov. isolated from the nodules of soybean (Glycine max(L.) Merr).</title>
        <authorList>
            <person name="Wang H."/>
        </authorList>
    </citation>
    <scope>NUCLEOTIDE SEQUENCE [LARGE SCALE GENOMIC DNA]</scope>
    <source>
        <strain evidence="2 3">T1</strain>
    </source>
</reference>
<feature type="domain" description="DUF4097" evidence="1">
    <location>
        <begin position="48"/>
        <end position="314"/>
    </location>
</feature>
<dbReference type="InterPro" id="IPR025164">
    <property type="entry name" value="Toastrack_DUF4097"/>
</dbReference>
<dbReference type="Gene3D" id="2.160.20.120">
    <property type="match status" value="1"/>
</dbReference>
<dbReference type="EMBL" id="JAAAMV010000028">
    <property type="protein sequence ID" value="NBD27489.1"/>
    <property type="molecule type" value="Genomic_DNA"/>
</dbReference>